<protein>
    <submittedName>
        <fullName evidence="1">Unannotated protein</fullName>
    </submittedName>
</protein>
<organism evidence="1">
    <name type="scientific">freshwater metagenome</name>
    <dbReference type="NCBI Taxonomy" id="449393"/>
    <lineage>
        <taxon>unclassified sequences</taxon>
        <taxon>metagenomes</taxon>
        <taxon>ecological metagenomes</taxon>
    </lineage>
</organism>
<sequence>MPFIGRYRSGWPTHTAVVNSGVKPTIHALVLLSWVPVLPAETRPSNCERRAVPLMRTPSRMLTARALASGLNT</sequence>
<accession>A0A6J6G0B5</accession>
<dbReference type="EMBL" id="CAEZTS010000196">
    <property type="protein sequence ID" value="CAB4592623.1"/>
    <property type="molecule type" value="Genomic_DNA"/>
</dbReference>
<gene>
    <name evidence="1" type="ORF">UFOPK1722_01719</name>
</gene>
<proteinExistence type="predicted"/>
<evidence type="ECO:0000313" key="1">
    <source>
        <dbReference type="EMBL" id="CAB4592623.1"/>
    </source>
</evidence>
<name>A0A6J6G0B5_9ZZZZ</name>
<dbReference type="AlphaFoldDB" id="A0A6J6G0B5"/>
<reference evidence="1" key="1">
    <citation type="submission" date="2020-05" db="EMBL/GenBank/DDBJ databases">
        <authorList>
            <person name="Chiriac C."/>
            <person name="Salcher M."/>
            <person name="Ghai R."/>
            <person name="Kavagutti S V."/>
        </authorList>
    </citation>
    <scope>NUCLEOTIDE SEQUENCE</scope>
</reference>